<dbReference type="EnsemblPlants" id="AET7Gv21324400.12">
    <property type="protein sequence ID" value="AET7Gv21324400.12"/>
    <property type="gene ID" value="AET7Gv21324400"/>
</dbReference>
<dbReference type="Gramene" id="AET7Gv21324400.12">
    <property type="protein sequence ID" value="AET7Gv21324400.12"/>
    <property type="gene ID" value="AET7Gv21324400"/>
</dbReference>
<reference evidence="3" key="2">
    <citation type="journal article" date="2017" name="Nat. Plants">
        <title>The Aegilops tauschii genome reveals multiple impacts of transposons.</title>
        <authorList>
            <person name="Zhao G."/>
            <person name="Zou C."/>
            <person name="Li K."/>
            <person name="Wang K."/>
            <person name="Li T."/>
            <person name="Gao L."/>
            <person name="Zhang X."/>
            <person name="Wang H."/>
            <person name="Yang Z."/>
            <person name="Liu X."/>
            <person name="Jiang W."/>
            <person name="Mao L."/>
            <person name="Kong X."/>
            <person name="Jiao Y."/>
            <person name="Jia J."/>
        </authorList>
    </citation>
    <scope>NUCLEOTIDE SEQUENCE [LARGE SCALE GENOMIC DNA]</scope>
    <source>
        <strain evidence="3">cv. AL8/78</strain>
    </source>
</reference>
<accession>A0A453TBD4</accession>
<reference evidence="2" key="5">
    <citation type="journal article" date="2021" name="G3 (Bethesda)">
        <title>Aegilops tauschii genome assembly Aet v5.0 features greater sequence contiguity and improved annotation.</title>
        <authorList>
            <person name="Wang L."/>
            <person name="Zhu T."/>
            <person name="Rodriguez J.C."/>
            <person name="Deal K.R."/>
            <person name="Dubcovsky J."/>
            <person name="McGuire P.E."/>
            <person name="Lux T."/>
            <person name="Spannagl M."/>
            <person name="Mayer K.F.X."/>
            <person name="Baldrich P."/>
            <person name="Meyers B.C."/>
            <person name="Huo N."/>
            <person name="Gu Y.Q."/>
            <person name="Zhou H."/>
            <person name="Devos K.M."/>
            <person name="Bennetzen J.L."/>
            <person name="Unver T."/>
            <person name="Budak H."/>
            <person name="Gulick P.J."/>
            <person name="Galiba G."/>
            <person name="Kalapos B."/>
            <person name="Nelson D.R."/>
            <person name="Li P."/>
            <person name="You F.M."/>
            <person name="Luo M.C."/>
            <person name="Dvorak J."/>
        </authorList>
    </citation>
    <scope>NUCLEOTIDE SEQUENCE [LARGE SCALE GENOMIC DNA]</scope>
    <source>
        <strain evidence="2">cv. AL8/78</strain>
    </source>
</reference>
<feature type="compositionally biased region" description="Pro residues" evidence="1">
    <location>
        <begin position="72"/>
        <end position="82"/>
    </location>
</feature>
<evidence type="ECO:0000313" key="2">
    <source>
        <dbReference type="EnsemblPlants" id="AET7Gv21324400.12"/>
    </source>
</evidence>
<dbReference type="Proteomes" id="UP000015105">
    <property type="component" value="Chromosome 7D"/>
</dbReference>
<evidence type="ECO:0000256" key="1">
    <source>
        <dbReference type="SAM" id="MobiDB-lite"/>
    </source>
</evidence>
<reference evidence="2" key="3">
    <citation type="journal article" date="2017" name="Nature">
        <title>Genome sequence of the progenitor of the wheat D genome Aegilops tauschii.</title>
        <authorList>
            <person name="Luo M.C."/>
            <person name="Gu Y.Q."/>
            <person name="Puiu D."/>
            <person name="Wang H."/>
            <person name="Twardziok S.O."/>
            <person name="Deal K.R."/>
            <person name="Huo N."/>
            <person name="Zhu T."/>
            <person name="Wang L."/>
            <person name="Wang Y."/>
            <person name="McGuire P.E."/>
            <person name="Liu S."/>
            <person name="Long H."/>
            <person name="Ramasamy R.K."/>
            <person name="Rodriguez J.C."/>
            <person name="Van S.L."/>
            <person name="Yuan L."/>
            <person name="Wang Z."/>
            <person name="Xia Z."/>
            <person name="Xiao L."/>
            <person name="Anderson O.D."/>
            <person name="Ouyang S."/>
            <person name="Liang Y."/>
            <person name="Zimin A.V."/>
            <person name="Pertea G."/>
            <person name="Qi P."/>
            <person name="Bennetzen J.L."/>
            <person name="Dai X."/>
            <person name="Dawson M.W."/>
            <person name="Muller H.G."/>
            <person name="Kugler K."/>
            <person name="Rivarola-Duarte L."/>
            <person name="Spannagl M."/>
            <person name="Mayer K.F.X."/>
            <person name="Lu F.H."/>
            <person name="Bevan M.W."/>
            <person name="Leroy P."/>
            <person name="Li P."/>
            <person name="You F.M."/>
            <person name="Sun Q."/>
            <person name="Liu Z."/>
            <person name="Lyons E."/>
            <person name="Wicker T."/>
            <person name="Salzberg S.L."/>
            <person name="Devos K.M."/>
            <person name="Dvorak J."/>
        </authorList>
    </citation>
    <scope>NUCLEOTIDE SEQUENCE [LARGE SCALE GENOMIC DNA]</scope>
    <source>
        <strain evidence="2">cv. AL8/78</strain>
    </source>
</reference>
<organism evidence="2 3">
    <name type="scientific">Aegilops tauschii subsp. strangulata</name>
    <name type="common">Goatgrass</name>
    <dbReference type="NCBI Taxonomy" id="200361"/>
    <lineage>
        <taxon>Eukaryota</taxon>
        <taxon>Viridiplantae</taxon>
        <taxon>Streptophyta</taxon>
        <taxon>Embryophyta</taxon>
        <taxon>Tracheophyta</taxon>
        <taxon>Spermatophyta</taxon>
        <taxon>Magnoliopsida</taxon>
        <taxon>Liliopsida</taxon>
        <taxon>Poales</taxon>
        <taxon>Poaceae</taxon>
        <taxon>BOP clade</taxon>
        <taxon>Pooideae</taxon>
        <taxon>Triticodae</taxon>
        <taxon>Triticeae</taxon>
        <taxon>Triticinae</taxon>
        <taxon>Aegilops</taxon>
    </lineage>
</organism>
<dbReference type="AlphaFoldDB" id="A0A453TBD4"/>
<reference evidence="2" key="4">
    <citation type="submission" date="2019-03" db="UniProtKB">
        <authorList>
            <consortium name="EnsemblPlants"/>
        </authorList>
    </citation>
    <scope>IDENTIFICATION</scope>
</reference>
<evidence type="ECO:0000313" key="3">
    <source>
        <dbReference type="Proteomes" id="UP000015105"/>
    </source>
</evidence>
<proteinExistence type="predicted"/>
<feature type="region of interest" description="Disordered" evidence="1">
    <location>
        <begin position="146"/>
        <end position="165"/>
    </location>
</feature>
<protein>
    <submittedName>
        <fullName evidence="2">Uncharacterized protein</fullName>
    </submittedName>
</protein>
<name>A0A453TBD4_AEGTS</name>
<keyword evidence="3" id="KW-1185">Reference proteome</keyword>
<feature type="region of interest" description="Disordered" evidence="1">
    <location>
        <begin position="46"/>
        <end position="86"/>
    </location>
</feature>
<sequence>SDQHPTARIPRPLGFERGIRLRQAPILSRPCLLPIPIPIRPSLSYALPAPPLQQPQRRATPEPGRDRRRQLPLPPSPPPPSPSNEVRHGSFFFLDRRMGAFLNGVEGAFLVLVLDGMGFFGGFLEGFLPDLALRALPPSDLRPGWMNSGGGASSERAIASGRLAA</sequence>
<reference evidence="3" key="1">
    <citation type="journal article" date="2014" name="Science">
        <title>Ancient hybridizations among the ancestral genomes of bread wheat.</title>
        <authorList>
            <consortium name="International Wheat Genome Sequencing Consortium,"/>
            <person name="Marcussen T."/>
            <person name="Sandve S.R."/>
            <person name="Heier L."/>
            <person name="Spannagl M."/>
            <person name="Pfeifer M."/>
            <person name="Jakobsen K.S."/>
            <person name="Wulff B.B."/>
            <person name="Steuernagel B."/>
            <person name="Mayer K.F."/>
            <person name="Olsen O.A."/>
        </authorList>
    </citation>
    <scope>NUCLEOTIDE SEQUENCE [LARGE SCALE GENOMIC DNA]</scope>
    <source>
        <strain evidence="3">cv. AL8/78</strain>
    </source>
</reference>